<keyword evidence="1" id="KW-0472">Membrane</keyword>
<keyword evidence="3" id="KW-1185">Reference proteome</keyword>
<feature type="transmembrane region" description="Helical" evidence="1">
    <location>
        <begin position="67"/>
        <end position="86"/>
    </location>
</feature>
<sequence>MIYVKVALFYFFQLIMYLIFGRAVLSWFIRDYNNPIMRILVSLTEPILKPIRELLSRFNIGGNMIDFSPLVALLIVQLLMALVINVL</sequence>
<name>A0ABS5PQG1_9FIRM</name>
<gene>
    <name evidence="2" type="ORF">KHM83_12010</name>
</gene>
<reference evidence="2 3" key="1">
    <citation type="submission" date="2021-05" db="EMBL/GenBank/DDBJ databases">
        <title>Fusibacter ferrireducens sp. nov., an anaerobic, sulfur- and Fe-reducing bacterium isolated from the mangrove sediment.</title>
        <authorList>
            <person name="Qiu D."/>
        </authorList>
    </citation>
    <scope>NUCLEOTIDE SEQUENCE [LARGE SCALE GENOMIC DNA]</scope>
    <source>
        <strain evidence="2 3">DSM 12116</strain>
    </source>
</reference>
<dbReference type="EMBL" id="JAHBCL010000020">
    <property type="protein sequence ID" value="MBS7527399.1"/>
    <property type="molecule type" value="Genomic_DNA"/>
</dbReference>
<proteinExistence type="predicted"/>
<dbReference type="RefSeq" id="WP_213237260.1">
    <property type="nucleotide sequence ID" value="NZ_JAHBCL010000020.1"/>
</dbReference>
<organism evidence="2 3">
    <name type="scientific">Fusibacter paucivorans</name>
    <dbReference type="NCBI Taxonomy" id="76009"/>
    <lineage>
        <taxon>Bacteria</taxon>
        <taxon>Bacillati</taxon>
        <taxon>Bacillota</taxon>
        <taxon>Clostridia</taxon>
        <taxon>Eubacteriales</taxon>
        <taxon>Eubacteriales Family XII. Incertae Sedis</taxon>
        <taxon>Fusibacter</taxon>
    </lineage>
</organism>
<comment type="caution">
    <text evidence="2">The sequence shown here is derived from an EMBL/GenBank/DDBJ whole genome shotgun (WGS) entry which is preliminary data.</text>
</comment>
<keyword evidence="1" id="KW-0812">Transmembrane</keyword>
<dbReference type="Proteomes" id="UP000746471">
    <property type="component" value="Unassembled WGS sequence"/>
</dbReference>
<keyword evidence="1" id="KW-1133">Transmembrane helix</keyword>
<dbReference type="InterPro" id="IPR003425">
    <property type="entry name" value="CCB3/YggT"/>
</dbReference>
<evidence type="ECO:0000313" key="3">
    <source>
        <dbReference type="Proteomes" id="UP000746471"/>
    </source>
</evidence>
<protein>
    <submittedName>
        <fullName evidence="2">YggT family protein</fullName>
    </submittedName>
</protein>
<dbReference type="Pfam" id="PF02325">
    <property type="entry name" value="CCB3_YggT"/>
    <property type="match status" value="1"/>
</dbReference>
<feature type="transmembrane region" description="Helical" evidence="1">
    <location>
        <begin position="7"/>
        <end position="29"/>
    </location>
</feature>
<evidence type="ECO:0000313" key="2">
    <source>
        <dbReference type="EMBL" id="MBS7527399.1"/>
    </source>
</evidence>
<evidence type="ECO:0000256" key="1">
    <source>
        <dbReference type="SAM" id="Phobius"/>
    </source>
</evidence>
<accession>A0ABS5PQG1</accession>